<dbReference type="PANTHER" id="PTHR37489">
    <property type="entry name" value="DUF3500 DOMAIN-CONTAINING PROTEIN"/>
    <property type="match status" value="1"/>
</dbReference>
<organism evidence="2 3">
    <name type="scientific">Spirosoma telluris</name>
    <dbReference type="NCBI Taxonomy" id="2183553"/>
    <lineage>
        <taxon>Bacteria</taxon>
        <taxon>Pseudomonadati</taxon>
        <taxon>Bacteroidota</taxon>
        <taxon>Cytophagia</taxon>
        <taxon>Cytophagales</taxon>
        <taxon>Cytophagaceae</taxon>
        <taxon>Spirosoma</taxon>
    </lineage>
</organism>
<dbReference type="EMBL" id="QLII01000001">
    <property type="protein sequence ID" value="RAI77454.1"/>
    <property type="molecule type" value="Genomic_DNA"/>
</dbReference>
<sequence>MKRTLNFLLGSLFLASTSVAQSTSILIESANRFLSTLSADELQKTNYAFTDSLRYKWTNLPVGLVPRPGIQYGSLSDKSRMAFHRVLSAMLSSQGYLKTTSIMQLDDILNTLYQQAFDKGEIDQKMLKMMQDLKWAHGNYYISVWGKPQTNEAWGLNFGGHHMALSLTSDGKNVSMSPYFVGTDPSEVKSAKYAGLRVLSKEEDYGFMLINALTDAQKAMAILKQEVPKDIITSPQGSQRISSYYGIAAGKFTTDQQDMLKLLIQEYTHNFEHQKAHQLFEKILKSGIDKVYFAWVGSLDNNKPHYYIINGPDFLIEYDNVGFQNDGNHIHAILREKGNDFGADLLKQHYLESKH</sequence>
<accession>A0A327NUD1</accession>
<dbReference type="InterPro" id="IPR021889">
    <property type="entry name" value="DUF3500"/>
</dbReference>
<keyword evidence="3" id="KW-1185">Reference proteome</keyword>
<feature type="signal peptide" evidence="1">
    <location>
        <begin position="1"/>
        <end position="20"/>
    </location>
</feature>
<dbReference type="RefSeq" id="WP_111348128.1">
    <property type="nucleotide sequence ID" value="NZ_QLII01000001.1"/>
</dbReference>
<keyword evidence="1" id="KW-0732">Signal</keyword>
<dbReference type="Proteomes" id="UP000249016">
    <property type="component" value="Unassembled WGS sequence"/>
</dbReference>
<dbReference type="AlphaFoldDB" id="A0A327NUD1"/>
<protein>
    <recommendedName>
        <fullName evidence="4">DUF3500 domain-containing protein</fullName>
    </recommendedName>
</protein>
<dbReference type="OrthoDB" id="581140at2"/>
<comment type="caution">
    <text evidence="2">The sequence shown here is derived from an EMBL/GenBank/DDBJ whole genome shotgun (WGS) entry which is preliminary data.</text>
</comment>
<evidence type="ECO:0000313" key="2">
    <source>
        <dbReference type="EMBL" id="RAI77454.1"/>
    </source>
</evidence>
<name>A0A327NUD1_9BACT</name>
<evidence type="ECO:0000313" key="3">
    <source>
        <dbReference type="Proteomes" id="UP000249016"/>
    </source>
</evidence>
<dbReference type="Pfam" id="PF12006">
    <property type="entry name" value="DUF3500"/>
    <property type="match status" value="1"/>
</dbReference>
<evidence type="ECO:0000256" key="1">
    <source>
        <dbReference type="SAM" id="SignalP"/>
    </source>
</evidence>
<evidence type="ECO:0008006" key="4">
    <source>
        <dbReference type="Google" id="ProtNLM"/>
    </source>
</evidence>
<feature type="chain" id="PRO_5016416790" description="DUF3500 domain-containing protein" evidence="1">
    <location>
        <begin position="21"/>
        <end position="355"/>
    </location>
</feature>
<dbReference type="PANTHER" id="PTHR37489:SF1">
    <property type="entry name" value="DUF3500 DOMAIN-CONTAINING PROTEIN"/>
    <property type="match status" value="1"/>
</dbReference>
<gene>
    <name evidence="2" type="ORF">HMF3257_30700</name>
</gene>
<reference evidence="2 3" key="1">
    <citation type="submission" date="2018-06" db="EMBL/GenBank/DDBJ databases">
        <title>Spirosoma sp. HMF3257 Genome sequencing and assembly.</title>
        <authorList>
            <person name="Kang H."/>
            <person name="Cha I."/>
            <person name="Kim H."/>
            <person name="Kang J."/>
            <person name="Joh K."/>
        </authorList>
    </citation>
    <scope>NUCLEOTIDE SEQUENCE [LARGE SCALE GENOMIC DNA]</scope>
    <source>
        <strain evidence="2 3">HMF3257</strain>
    </source>
</reference>
<proteinExistence type="predicted"/>